<evidence type="ECO:0000259" key="8">
    <source>
        <dbReference type="PROSITE" id="PS50928"/>
    </source>
</evidence>
<feature type="transmembrane region" description="Helical" evidence="7">
    <location>
        <begin position="154"/>
        <end position="175"/>
    </location>
</feature>
<protein>
    <submittedName>
        <fullName evidence="9">Carbohydrate ABC transporter permease</fullName>
    </submittedName>
</protein>
<dbReference type="PANTHER" id="PTHR43744:SF12">
    <property type="entry name" value="ABC TRANSPORTER PERMEASE PROTEIN MG189-RELATED"/>
    <property type="match status" value="1"/>
</dbReference>
<keyword evidence="5 7" id="KW-1133">Transmembrane helix</keyword>
<dbReference type="SUPFAM" id="SSF161098">
    <property type="entry name" value="MetI-like"/>
    <property type="match status" value="1"/>
</dbReference>
<dbReference type="OrthoDB" id="9771544at2"/>
<evidence type="ECO:0000313" key="9">
    <source>
        <dbReference type="EMBL" id="AZN41006.1"/>
    </source>
</evidence>
<dbReference type="PANTHER" id="PTHR43744">
    <property type="entry name" value="ABC TRANSPORTER PERMEASE PROTEIN MG189-RELATED-RELATED"/>
    <property type="match status" value="1"/>
</dbReference>
<evidence type="ECO:0000256" key="3">
    <source>
        <dbReference type="ARBA" id="ARBA00022475"/>
    </source>
</evidence>
<dbReference type="GO" id="GO:0055085">
    <property type="term" value="P:transmembrane transport"/>
    <property type="evidence" value="ECO:0007669"/>
    <property type="project" value="InterPro"/>
</dbReference>
<feature type="transmembrane region" description="Helical" evidence="7">
    <location>
        <begin position="29"/>
        <end position="51"/>
    </location>
</feature>
<keyword evidence="10" id="KW-1185">Reference proteome</keyword>
<gene>
    <name evidence="9" type="ORF">EJC50_16040</name>
</gene>
<comment type="similarity">
    <text evidence="7">Belongs to the binding-protein-dependent transport system permease family.</text>
</comment>
<dbReference type="CDD" id="cd06261">
    <property type="entry name" value="TM_PBP2"/>
    <property type="match status" value="1"/>
</dbReference>
<reference evidence="10" key="1">
    <citation type="submission" date="2018-12" db="EMBL/GenBank/DDBJ databases">
        <title>Genome sequence of Peanibacillus sp.</title>
        <authorList>
            <person name="Subramani G."/>
            <person name="Srinivasan S."/>
            <person name="Kim M.K."/>
        </authorList>
    </citation>
    <scope>NUCLEOTIDE SEQUENCE [LARGE SCALE GENOMIC DNA]</scope>
    <source>
        <strain evidence="10">18JY67-1</strain>
    </source>
</reference>
<name>A0A3Q8X7D3_9BACL</name>
<evidence type="ECO:0000256" key="1">
    <source>
        <dbReference type="ARBA" id="ARBA00004651"/>
    </source>
</evidence>
<feature type="transmembrane region" description="Helical" evidence="7">
    <location>
        <begin position="125"/>
        <end position="142"/>
    </location>
</feature>
<feature type="transmembrane region" description="Helical" evidence="7">
    <location>
        <begin position="203"/>
        <end position="223"/>
    </location>
</feature>
<dbReference type="Gene3D" id="1.10.3720.10">
    <property type="entry name" value="MetI-like"/>
    <property type="match status" value="1"/>
</dbReference>
<dbReference type="AlphaFoldDB" id="A0A3Q8X7D3"/>
<evidence type="ECO:0000256" key="7">
    <source>
        <dbReference type="RuleBase" id="RU363032"/>
    </source>
</evidence>
<evidence type="ECO:0000256" key="4">
    <source>
        <dbReference type="ARBA" id="ARBA00022692"/>
    </source>
</evidence>
<organism evidence="9 10">
    <name type="scientific">Paenibacillus albus</name>
    <dbReference type="NCBI Taxonomy" id="2495582"/>
    <lineage>
        <taxon>Bacteria</taxon>
        <taxon>Bacillati</taxon>
        <taxon>Bacillota</taxon>
        <taxon>Bacilli</taxon>
        <taxon>Bacillales</taxon>
        <taxon>Paenibacillaceae</taxon>
        <taxon>Paenibacillus</taxon>
    </lineage>
</organism>
<sequence>MTSSSSTISPSTRINANASKQSHSRSSNWIIHVVLIAASIIMIIPFGWMILTSFKTVTEATQIPVVIFPAHPDWSSYAKAFEKSDFTHYYLNTAFAALMKTLFPVIFSSMAAYAFARIRFPGRTLLFFIIISVMMVPNPVFYTPQYLLMSKWGLVNTVTALWICSLVSPFATFMLRQFFLGISKELEEAAILDGCNPFQTFRYIMLPLVKSALVAIVIIQLLWSWNELQWPLIINSSPDKLTLSSGLATLVSMFGTNYPVLMAGAIMAVIPMILLFFIFQKRFIEGVAFSAHKG</sequence>
<feature type="transmembrane region" description="Helical" evidence="7">
    <location>
        <begin position="260"/>
        <end position="279"/>
    </location>
</feature>
<dbReference type="PROSITE" id="PS50928">
    <property type="entry name" value="ABC_TM1"/>
    <property type="match status" value="1"/>
</dbReference>
<evidence type="ECO:0000256" key="6">
    <source>
        <dbReference type="ARBA" id="ARBA00023136"/>
    </source>
</evidence>
<evidence type="ECO:0000256" key="2">
    <source>
        <dbReference type="ARBA" id="ARBA00022448"/>
    </source>
</evidence>
<dbReference type="InterPro" id="IPR035906">
    <property type="entry name" value="MetI-like_sf"/>
</dbReference>
<feature type="transmembrane region" description="Helical" evidence="7">
    <location>
        <begin position="89"/>
        <end position="113"/>
    </location>
</feature>
<accession>A0A3Q8X7D3</accession>
<dbReference type="EMBL" id="CP034437">
    <property type="protein sequence ID" value="AZN41006.1"/>
    <property type="molecule type" value="Genomic_DNA"/>
</dbReference>
<dbReference type="GO" id="GO:0005886">
    <property type="term" value="C:plasma membrane"/>
    <property type="evidence" value="ECO:0007669"/>
    <property type="project" value="UniProtKB-SubCell"/>
</dbReference>
<dbReference type="Proteomes" id="UP000272528">
    <property type="component" value="Chromosome"/>
</dbReference>
<feature type="domain" description="ABC transmembrane type-1" evidence="8">
    <location>
        <begin position="90"/>
        <end position="279"/>
    </location>
</feature>
<evidence type="ECO:0000313" key="10">
    <source>
        <dbReference type="Proteomes" id="UP000272528"/>
    </source>
</evidence>
<dbReference type="Pfam" id="PF00528">
    <property type="entry name" value="BPD_transp_1"/>
    <property type="match status" value="1"/>
</dbReference>
<dbReference type="InterPro" id="IPR000515">
    <property type="entry name" value="MetI-like"/>
</dbReference>
<proteinExistence type="inferred from homology"/>
<evidence type="ECO:0000256" key="5">
    <source>
        <dbReference type="ARBA" id="ARBA00022989"/>
    </source>
</evidence>
<keyword evidence="2 7" id="KW-0813">Transport</keyword>
<keyword evidence="3" id="KW-1003">Cell membrane</keyword>
<comment type="subcellular location">
    <subcellularLocation>
        <location evidence="1 7">Cell membrane</location>
        <topology evidence="1 7">Multi-pass membrane protein</topology>
    </subcellularLocation>
</comment>
<keyword evidence="6 7" id="KW-0472">Membrane</keyword>
<keyword evidence="4 7" id="KW-0812">Transmembrane</keyword>
<dbReference type="KEGG" id="palb:EJC50_16040"/>